<dbReference type="GO" id="GO:0005737">
    <property type="term" value="C:cytoplasm"/>
    <property type="evidence" value="ECO:0007669"/>
    <property type="project" value="UniProtKB-SubCell"/>
</dbReference>
<comment type="pathway">
    <text evidence="20">Bacterial outer membrane biogenesis; LPS lipid A biosynthesis.</text>
</comment>
<keyword evidence="8 20" id="KW-0548">Nucleotidyltransferase</keyword>
<dbReference type="SUPFAM" id="SSF51161">
    <property type="entry name" value="Trimeric LpxA-like enzymes"/>
    <property type="match status" value="1"/>
</dbReference>
<sequence>MEIKSVILAAGKGTRMKSETPKVLHKILDKTLLGYVLDSVKNITNENFVIVGHHAEEVTEFVQKNYNSAKTVLQTPQLGTGHAVSMACPYLESFDGLVLILCGDTPLITETTLKKFVDFHISSKSDLTVMSTIFANPANYGRIIREPDNTLKCIVEEKDATPEQKAVKEVNAGIYLLNWAKIKPAFSQLTSNNAQGEYYLTDIIAWGKQEKLNVNAYVLENSDEIFGINSRKNLAEAARIMNLRKLNDLMDNGVTIVDPSSTWISEDTQIGADTIVYPSTYIEGSNKIGKNCKIGPCAHLRGNVEIADNCKIGNFVEVKNSKIDHNTNAGHLSYIGDSELGAHINIGAGTITANYNPLTKVKSKTVLKDNVKIGSNTVLVAPVELKEGANVGAGSVITKNVPAWSLALTRSPLKVLADWVKNYTK</sequence>
<evidence type="ECO:0000256" key="17">
    <source>
        <dbReference type="ARBA" id="ARBA00048247"/>
    </source>
</evidence>
<comment type="pathway">
    <text evidence="2 20">Nucleotide-sugar biosynthesis; UDP-N-acetyl-alpha-D-glucosamine biosynthesis; N-acetyl-alpha-D-glucosamine 1-phosphate from alpha-D-glucosamine 6-phosphate (route II): step 2/2.</text>
</comment>
<evidence type="ECO:0000256" key="2">
    <source>
        <dbReference type="ARBA" id="ARBA00005166"/>
    </source>
</evidence>
<keyword evidence="11 20" id="KW-0460">Magnesium</keyword>
<dbReference type="GO" id="GO:0000902">
    <property type="term" value="P:cell morphogenesis"/>
    <property type="evidence" value="ECO:0007669"/>
    <property type="project" value="UniProtKB-UniRule"/>
</dbReference>
<organism evidence="22 23">
    <name type="scientific">Candidatus Scatenecus faecavium</name>
    <dbReference type="NCBI Taxonomy" id="2840915"/>
    <lineage>
        <taxon>Bacteria</taxon>
        <taxon>Candidatus Scatenecus</taxon>
    </lineage>
</organism>
<evidence type="ECO:0000256" key="9">
    <source>
        <dbReference type="ARBA" id="ARBA00022723"/>
    </source>
</evidence>
<accession>A0A9D1FW29</accession>
<evidence type="ECO:0000313" key="22">
    <source>
        <dbReference type="EMBL" id="HIS82471.1"/>
    </source>
</evidence>
<keyword evidence="15 20" id="KW-0012">Acyltransferase</keyword>
<dbReference type="SUPFAM" id="SSF53448">
    <property type="entry name" value="Nucleotide-diphospho-sugar transferases"/>
    <property type="match status" value="1"/>
</dbReference>
<evidence type="ECO:0000256" key="7">
    <source>
        <dbReference type="ARBA" id="ARBA00022679"/>
    </source>
</evidence>
<feature type="binding site" evidence="20">
    <location>
        <position position="171"/>
    </location>
    <ligand>
        <name>UDP-N-acetyl-alpha-D-glucosamine</name>
        <dbReference type="ChEBI" id="CHEBI:57705"/>
    </ligand>
</feature>
<feature type="binding site" evidence="20">
    <location>
        <position position="345"/>
    </location>
    <ligand>
        <name>UDP-N-acetyl-alpha-D-glucosamine</name>
        <dbReference type="ChEBI" id="CHEBI:57705"/>
    </ligand>
</feature>
<evidence type="ECO:0000256" key="8">
    <source>
        <dbReference type="ARBA" id="ARBA00022695"/>
    </source>
</evidence>
<evidence type="ECO:0000256" key="6">
    <source>
        <dbReference type="ARBA" id="ARBA00022490"/>
    </source>
</evidence>
<feature type="domain" description="Nucleotidyl transferase" evidence="21">
    <location>
        <begin position="4"/>
        <end position="208"/>
    </location>
</feature>
<evidence type="ECO:0000256" key="20">
    <source>
        <dbReference type="HAMAP-Rule" id="MF_01631"/>
    </source>
</evidence>
<dbReference type="InterPro" id="IPR050065">
    <property type="entry name" value="GlmU-like"/>
</dbReference>
<evidence type="ECO:0000313" key="23">
    <source>
        <dbReference type="Proteomes" id="UP000824139"/>
    </source>
</evidence>
<evidence type="ECO:0000256" key="12">
    <source>
        <dbReference type="ARBA" id="ARBA00022960"/>
    </source>
</evidence>
<keyword evidence="10 20" id="KW-0677">Repeat</keyword>
<dbReference type="GO" id="GO:0003977">
    <property type="term" value="F:UDP-N-acetylglucosamine diphosphorylase activity"/>
    <property type="evidence" value="ECO:0007669"/>
    <property type="project" value="UniProtKB-UniRule"/>
</dbReference>
<evidence type="ECO:0000256" key="3">
    <source>
        <dbReference type="ARBA" id="ARBA00005208"/>
    </source>
</evidence>
<feature type="binding site" evidence="20">
    <location>
        <position position="301"/>
    </location>
    <ligand>
        <name>UDP-N-acetyl-alpha-D-glucosamine</name>
        <dbReference type="ChEBI" id="CHEBI:57705"/>
    </ligand>
</feature>
<dbReference type="EMBL" id="DVJO01000053">
    <property type="protein sequence ID" value="HIS82471.1"/>
    <property type="molecule type" value="Genomic_DNA"/>
</dbReference>
<feature type="active site" description="Proton acceptor" evidence="20">
    <location>
        <position position="331"/>
    </location>
</feature>
<dbReference type="HAMAP" id="MF_01631">
    <property type="entry name" value="GlmU"/>
    <property type="match status" value="1"/>
</dbReference>
<dbReference type="GO" id="GO:0009252">
    <property type="term" value="P:peptidoglycan biosynthetic process"/>
    <property type="evidence" value="ECO:0007669"/>
    <property type="project" value="UniProtKB-UniRule"/>
</dbReference>
<evidence type="ECO:0000256" key="10">
    <source>
        <dbReference type="ARBA" id="ARBA00022737"/>
    </source>
</evidence>
<dbReference type="GO" id="GO:0000287">
    <property type="term" value="F:magnesium ion binding"/>
    <property type="evidence" value="ECO:0007669"/>
    <property type="project" value="UniProtKB-UniRule"/>
</dbReference>
<dbReference type="Gene3D" id="2.160.10.10">
    <property type="entry name" value="Hexapeptide repeat proteins"/>
    <property type="match status" value="1"/>
</dbReference>
<feature type="binding site" evidence="20">
    <location>
        <begin position="79"/>
        <end position="80"/>
    </location>
    <ligand>
        <name>UDP-N-acetyl-alpha-D-glucosamine</name>
        <dbReference type="ChEBI" id="CHEBI:57705"/>
    </ligand>
</feature>
<dbReference type="InterPro" id="IPR011004">
    <property type="entry name" value="Trimer_LpxA-like_sf"/>
</dbReference>
<comment type="caution">
    <text evidence="20">Lacks conserved residue(s) required for the propagation of feature annotation.</text>
</comment>
<feature type="binding site" evidence="20">
    <location>
        <begin position="354"/>
        <end position="355"/>
    </location>
    <ligand>
        <name>acetyl-CoA</name>
        <dbReference type="ChEBI" id="CHEBI:57288"/>
    </ligand>
</feature>
<keyword evidence="14 20" id="KW-0511">Multifunctional enzyme</keyword>
<dbReference type="PANTHER" id="PTHR43584">
    <property type="entry name" value="NUCLEOTIDYL TRANSFERASE"/>
    <property type="match status" value="1"/>
</dbReference>
<evidence type="ECO:0000259" key="21">
    <source>
        <dbReference type="Pfam" id="PF00483"/>
    </source>
</evidence>
<evidence type="ECO:0000256" key="15">
    <source>
        <dbReference type="ARBA" id="ARBA00023315"/>
    </source>
</evidence>
<dbReference type="Pfam" id="PF00132">
    <property type="entry name" value="Hexapep"/>
    <property type="match status" value="2"/>
</dbReference>
<feature type="binding site" evidence="20">
    <location>
        <position position="22"/>
    </location>
    <ligand>
        <name>UDP-N-acetyl-alpha-D-glucosamine</name>
        <dbReference type="ChEBI" id="CHEBI:57705"/>
    </ligand>
</feature>
<comment type="caution">
    <text evidence="22">The sequence shown here is derived from an EMBL/GenBank/DDBJ whole genome shotgun (WGS) entry which is preliminary data.</text>
</comment>
<keyword evidence="6 20" id="KW-0963">Cytoplasm</keyword>
<feature type="binding site" evidence="20">
    <location>
        <position position="141"/>
    </location>
    <ligand>
        <name>UDP-N-acetyl-alpha-D-glucosamine</name>
        <dbReference type="ChEBI" id="CHEBI:57705"/>
    </ligand>
</feature>
<dbReference type="EC" id="2.3.1.157" evidence="20"/>
<feature type="binding site" evidence="20">
    <location>
        <position position="104"/>
    </location>
    <ligand>
        <name>Mg(2+)</name>
        <dbReference type="ChEBI" id="CHEBI:18420"/>
    </ligand>
</feature>
<feature type="binding site" evidence="20">
    <location>
        <position position="393"/>
    </location>
    <ligand>
        <name>acetyl-CoA</name>
        <dbReference type="ChEBI" id="CHEBI:57288"/>
    </ligand>
</feature>
<dbReference type="GO" id="GO:0009245">
    <property type="term" value="P:lipid A biosynthetic process"/>
    <property type="evidence" value="ECO:0007669"/>
    <property type="project" value="UniProtKB-UniRule"/>
</dbReference>
<evidence type="ECO:0000256" key="1">
    <source>
        <dbReference type="ARBA" id="ARBA00004496"/>
    </source>
</evidence>
<reference evidence="22" key="2">
    <citation type="journal article" date="2021" name="PeerJ">
        <title>Extensive microbial diversity within the chicken gut microbiome revealed by metagenomics and culture.</title>
        <authorList>
            <person name="Gilroy R."/>
            <person name="Ravi A."/>
            <person name="Getino M."/>
            <person name="Pursley I."/>
            <person name="Horton D.L."/>
            <person name="Alikhan N.F."/>
            <person name="Baker D."/>
            <person name="Gharbi K."/>
            <person name="Hall N."/>
            <person name="Watson M."/>
            <person name="Adriaenssens E.M."/>
            <person name="Foster-Nyarko E."/>
            <person name="Jarju S."/>
            <person name="Secka A."/>
            <person name="Antonio M."/>
            <person name="Oren A."/>
            <person name="Chaudhuri R.R."/>
            <person name="La Ragione R."/>
            <person name="Hildebrand F."/>
            <person name="Pallen M.J."/>
        </authorList>
    </citation>
    <scope>NUCLEOTIDE SEQUENCE</scope>
    <source>
        <strain evidence="22">CHK152-2994</strain>
    </source>
</reference>
<keyword evidence="12 20" id="KW-0133">Cell shape</keyword>
<reference evidence="22" key="1">
    <citation type="submission" date="2020-10" db="EMBL/GenBank/DDBJ databases">
        <authorList>
            <person name="Gilroy R."/>
        </authorList>
    </citation>
    <scope>NUCLEOTIDE SEQUENCE</scope>
    <source>
        <strain evidence="22">CHK152-2994</strain>
    </source>
</reference>
<keyword evidence="16 20" id="KW-0961">Cell wall biogenesis/degradation</keyword>
<evidence type="ECO:0000256" key="13">
    <source>
        <dbReference type="ARBA" id="ARBA00022984"/>
    </source>
</evidence>
<dbReference type="InterPro" id="IPR005835">
    <property type="entry name" value="NTP_transferase_dom"/>
</dbReference>
<evidence type="ECO:0000256" key="16">
    <source>
        <dbReference type="ARBA" id="ARBA00023316"/>
    </source>
</evidence>
<comment type="catalytic activity">
    <reaction evidence="18 20">
        <text>N-acetyl-alpha-D-glucosamine 1-phosphate + UTP + H(+) = UDP-N-acetyl-alpha-D-glucosamine + diphosphate</text>
        <dbReference type="Rhea" id="RHEA:13509"/>
        <dbReference type="ChEBI" id="CHEBI:15378"/>
        <dbReference type="ChEBI" id="CHEBI:33019"/>
        <dbReference type="ChEBI" id="CHEBI:46398"/>
        <dbReference type="ChEBI" id="CHEBI:57705"/>
        <dbReference type="ChEBI" id="CHEBI:57776"/>
        <dbReference type="EC" id="2.7.7.23"/>
    </reaction>
</comment>
<comment type="pathway">
    <text evidence="3 20">Nucleotide-sugar biosynthesis; UDP-N-acetyl-alpha-D-glucosamine biosynthesis; UDP-N-acetyl-alpha-D-glucosamine from N-acetyl-alpha-D-glucosamine 1-phosphate: step 1/1.</text>
</comment>
<feature type="binding site" evidence="20">
    <location>
        <position position="319"/>
    </location>
    <ligand>
        <name>UDP-N-acetyl-alpha-D-glucosamine</name>
        <dbReference type="ChEBI" id="CHEBI:57705"/>
    </ligand>
</feature>
<feature type="binding site" evidence="20">
    <location>
        <position position="229"/>
    </location>
    <ligand>
        <name>UDP-N-acetyl-alpha-D-glucosamine</name>
        <dbReference type="ChEBI" id="CHEBI:57705"/>
    </ligand>
</feature>
<dbReference type="InterPro" id="IPR029044">
    <property type="entry name" value="Nucleotide-diphossugar_trans"/>
</dbReference>
<feature type="binding site" evidence="20">
    <location>
        <position position="229"/>
    </location>
    <ligand>
        <name>Mg(2+)</name>
        <dbReference type="ChEBI" id="CHEBI:18420"/>
    </ligand>
</feature>
<dbReference type="GO" id="GO:0006048">
    <property type="term" value="P:UDP-N-acetylglucosamine biosynthetic process"/>
    <property type="evidence" value="ECO:0007669"/>
    <property type="project" value="InterPro"/>
</dbReference>
<feature type="binding site" evidence="20">
    <location>
        <position position="348"/>
    </location>
    <ligand>
        <name>acetyl-CoA</name>
        <dbReference type="ChEBI" id="CHEBI:57288"/>
    </ligand>
</feature>
<feature type="binding site" evidence="20">
    <location>
        <position position="74"/>
    </location>
    <ligand>
        <name>UDP-N-acetyl-alpha-D-glucosamine</name>
        <dbReference type="ChEBI" id="CHEBI:57705"/>
    </ligand>
</feature>
<evidence type="ECO:0000256" key="5">
    <source>
        <dbReference type="ARBA" id="ARBA00007947"/>
    </source>
</evidence>
<dbReference type="Gene3D" id="3.90.550.10">
    <property type="entry name" value="Spore Coat Polysaccharide Biosynthesis Protein SpsA, Chain A"/>
    <property type="match status" value="1"/>
</dbReference>
<comment type="subcellular location">
    <subcellularLocation>
        <location evidence="1 20">Cytoplasm</location>
    </subcellularLocation>
</comment>
<feature type="binding site" evidence="20">
    <location>
        <position position="375"/>
    </location>
    <ligand>
        <name>acetyl-CoA</name>
        <dbReference type="ChEBI" id="CHEBI:57288"/>
    </ligand>
</feature>
<dbReference type="EC" id="2.7.7.23" evidence="20"/>
<evidence type="ECO:0000256" key="14">
    <source>
        <dbReference type="ARBA" id="ARBA00023268"/>
    </source>
</evidence>
<evidence type="ECO:0000256" key="11">
    <source>
        <dbReference type="ARBA" id="ARBA00022842"/>
    </source>
</evidence>
<keyword evidence="13 20" id="KW-0573">Peptidoglycan synthesis</keyword>
<feature type="binding site" evidence="20">
    <location>
        <position position="334"/>
    </location>
    <ligand>
        <name>UDP-N-acetyl-alpha-D-glucosamine</name>
        <dbReference type="ChEBI" id="CHEBI:57705"/>
    </ligand>
</feature>
<dbReference type="GO" id="GO:0008360">
    <property type="term" value="P:regulation of cell shape"/>
    <property type="evidence" value="ECO:0007669"/>
    <property type="project" value="UniProtKB-KW"/>
</dbReference>
<feature type="region of interest" description="Pyrophosphorylase" evidence="20">
    <location>
        <begin position="1"/>
        <end position="231"/>
    </location>
</feature>
<name>A0A9D1FW29_9BACT</name>
<dbReference type="AlphaFoldDB" id="A0A9D1FW29"/>
<evidence type="ECO:0000256" key="19">
    <source>
        <dbReference type="ARBA" id="ARBA00049628"/>
    </source>
</evidence>
<comment type="similarity">
    <text evidence="5 20">In the N-terminal section; belongs to the N-acetylglucosamine-1-phosphate uridyltransferase family.</text>
</comment>
<dbReference type="Proteomes" id="UP000824139">
    <property type="component" value="Unassembled WGS sequence"/>
</dbReference>
<evidence type="ECO:0000256" key="4">
    <source>
        <dbReference type="ARBA" id="ARBA00007707"/>
    </source>
</evidence>
<dbReference type="CDD" id="cd02540">
    <property type="entry name" value="GT2_GlmU_N_bac"/>
    <property type="match status" value="1"/>
</dbReference>
<feature type="binding site" evidence="20">
    <location>
        <position position="156"/>
    </location>
    <ligand>
        <name>UDP-N-acetyl-alpha-D-glucosamine</name>
        <dbReference type="ChEBI" id="CHEBI:57705"/>
    </ligand>
</feature>
<feature type="binding site" evidence="20">
    <location>
        <position position="410"/>
    </location>
    <ligand>
        <name>acetyl-CoA</name>
        <dbReference type="ChEBI" id="CHEBI:57288"/>
    </ligand>
</feature>
<gene>
    <name evidence="20" type="primary">glmU</name>
    <name evidence="22" type="ORF">IAD41_02550</name>
</gene>
<dbReference type="InterPro" id="IPR001451">
    <property type="entry name" value="Hexapep"/>
</dbReference>
<comment type="function">
    <text evidence="19 20">Catalyzes the last two sequential reactions in the de novo biosynthetic pathway for UDP-N-acetylglucosamine (UDP-GlcNAc). The C-terminal domain catalyzes the transfer of acetyl group from acetyl coenzyme A to glucosamine-1-phosphate (GlcN-1-P) to produce N-acetylglucosamine-1-phosphate (GlcNAc-1-P), which is converted into UDP-GlcNAc by the transfer of uridine 5-monophosphate (from uridine 5-triphosphate), a reaction catalyzed by the N-terminal domain.</text>
</comment>
<keyword evidence="7 20" id="KW-0808">Transferase</keyword>
<evidence type="ECO:0000256" key="18">
    <source>
        <dbReference type="ARBA" id="ARBA00048493"/>
    </source>
</evidence>
<dbReference type="GO" id="GO:0019134">
    <property type="term" value="F:glucosamine-1-phosphate N-acetyltransferase activity"/>
    <property type="evidence" value="ECO:0007669"/>
    <property type="project" value="UniProtKB-UniRule"/>
</dbReference>
<protein>
    <recommendedName>
        <fullName evidence="20">Bifunctional protein GlmU</fullName>
    </recommendedName>
    <domain>
        <recommendedName>
            <fullName evidence="20">UDP-N-acetylglucosamine pyrophosphorylase</fullName>
            <ecNumber evidence="20">2.7.7.23</ecNumber>
        </recommendedName>
        <alternativeName>
            <fullName evidence="20">N-acetylglucosamine-1-phosphate uridyltransferase</fullName>
        </alternativeName>
    </domain>
    <domain>
        <recommendedName>
            <fullName evidence="20">Glucosamine-1-phosphate N-acetyltransferase</fullName>
            <ecNumber evidence="20">2.3.1.157</ecNumber>
        </recommendedName>
    </domain>
</protein>
<dbReference type="GO" id="GO:0071555">
    <property type="term" value="P:cell wall organization"/>
    <property type="evidence" value="ECO:0007669"/>
    <property type="project" value="UniProtKB-KW"/>
</dbReference>
<proteinExistence type="inferred from homology"/>
<feature type="region of interest" description="Linker" evidence="20">
    <location>
        <begin position="232"/>
        <end position="252"/>
    </location>
</feature>
<dbReference type="GO" id="GO:0016020">
    <property type="term" value="C:membrane"/>
    <property type="evidence" value="ECO:0007669"/>
    <property type="project" value="GOC"/>
</dbReference>
<keyword evidence="9 20" id="KW-0479">Metal-binding</keyword>
<dbReference type="InterPro" id="IPR005882">
    <property type="entry name" value="Bifunctional_GlmU"/>
</dbReference>
<feature type="region of interest" description="N-acetyltransferase" evidence="20">
    <location>
        <begin position="253"/>
        <end position="425"/>
    </location>
</feature>
<dbReference type="Pfam" id="PF00483">
    <property type="entry name" value="NTP_transferase"/>
    <property type="match status" value="1"/>
</dbReference>
<comment type="catalytic activity">
    <reaction evidence="17 20">
        <text>alpha-D-glucosamine 1-phosphate + acetyl-CoA = N-acetyl-alpha-D-glucosamine 1-phosphate + CoA + H(+)</text>
        <dbReference type="Rhea" id="RHEA:13725"/>
        <dbReference type="ChEBI" id="CHEBI:15378"/>
        <dbReference type="ChEBI" id="CHEBI:57287"/>
        <dbReference type="ChEBI" id="CHEBI:57288"/>
        <dbReference type="ChEBI" id="CHEBI:57776"/>
        <dbReference type="ChEBI" id="CHEBI:58516"/>
        <dbReference type="EC" id="2.3.1.157"/>
    </reaction>
</comment>
<dbReference type="PANTHER" id="PTHR43584:SF3">
    <property type="entry name" value="BIFUNCTIONAL PROTEIN GLMU"/>
    <property type="match status" value="1"/>
</dbReference>
<comment type="subunit">
    <text evidence="20">Homotrimer.</text>
</comment>
<feature type="binding site" evidence="20">
    <location>
        <begin position="8"/>
        <end position="11"/>
    </location>
    <ligand>
        <name>UDP-N-acetyl-alpha-D-glucosamine</name>
        <dbReference type="ChEBI" id="CHEBI:57705"/>
    </ligand>
</feature>
<comment type="cofactor">
    <cofactor evidence="20">
        <name>Mg(2+)</name>
        <dbReference type="ChEBI" id="CHEBI:18420"/>
    </cofactor>
    <text evidence="20">Binds 1 Mg(2+) ion per subunit.</text>
</comment>
<comment type="similarity">
    <text evidence="4 20">In the C-terminal section; belongs to the transferase hexapeptide repeat family.</text>
</comment>